<dbReference type="InterPro" id="IPR008971">
    <property type="entry name" value="HSP40/DnaJ_pept-bd"/>
</dbReference>
<proteinExistence type="predicted"/>
<keyword evidence="6" id="KW-1185">Reference proteome</keyword>
<dbReference type="Proteomes" id="UP000254968">
    <property type="component" value="Unassembled WGS sequence"/>
</dbReference>
<dbReference type="PANTHER" id="PTHR43096">
    <property type="entry name" value="DNAJ HOMOLOG 1, MITOCHONDRIAL-RELATED"/>
    <property type="match status" value="1"/>
</dbReference>
<evidence type="ECO:0000259" key="4">
    <source>
        <dbReference type="PROSITE" id="PS50076"/>
    </source>
</evidence>
<gene>
    <name evidence="5" type="primary">dnaJ_4</name>
    <name evidence="5" type="ORF">NCTC13315_02764</name>
</gene>
<dbReference type="GO" id="GO:0005737">
    <property type="term" value="C:cytoplasm"/>
    <property type="evidence" value="ECO:0007669"/>
    <property type="project" value="TreeGrafter"/>
</dbReference>
<dbReference type="InterPro" id="IPR001623">
    <property type="entry name" value="DnaJ_domain"/>
</dbReference>
<dbReference type="RefSeq" id="WP_115303920.1">
    <property type="nucleotide sequence ID" value="NZ_CAAAHO010000003.1"/>
</dbReference>
<dbReference type="GO" id="GO:0051082">
    <property type="term" value="F:unfolded protein binding"/>
    <property type="evidence" value="ECO:0007669"/>
    <property type="project" value="InterPro"/>
</dbReference>
<dbReference type="PROSITE" id="PS00636">
    <property type="entry name" value="DNAJ_1"/>
    <property type="match status" value="1"/>
</dbReference>
<dbReference type="PANTHER" id="PTHR43096:SF52">
    <property type="entry name" value="DNAJ HOMOLOG 1, MITOCHONDRIAL-RELATED"/>
    <property type="match status" value="1"/>
</dbReference>
<evidence type="ECO:0000313" key="5">
    <source>
        <dbReference type="EMBL" id="STX30199.1"/>
    </source>
</evidence>
<dbReference type="InterPro" id="IPR002939">
    <property type="entry name" value="DnaJ_C"/>
</dbReference>
<dbReference type="Gene3D" id="2.60.260.20">
    <property type="entry name" value="Urease metallochaperone UreE, N-terminal domain"/>
    <property type="match status" value="2"/>
</dbReference>
<name>A0A378I4S8_9GAMM</name>
<dbReference type="PRINTS" id="PR00625">
    <property type="entry name" value="JDOMAIN"/>
</dbReference>
<dbReference type="OrthoDB" id="9779889at2"/>
<dbReference type="AlphaFoldDB" id="A0A378I4S8"/>
<dbReference type="InterPro" id="IPR036869">
    <property type="entry name" value="J_dom_sf"/>
</dbReference>
<dbReference type="Pfam" id="PF01556">
    <property type="entry name" value="DnaJ_C"/>
    <property type="match status" value="1"/>
</dbReference>
<dbReference type="Gene3D" id="1.10.287.110">
    <property type="entry name" value="DnaJ domain"/>
    <property type="match status" value="1"/>
</dbReference>
<dbReference type="SUPFAM" id="SSF49493">
    <property type="entry name" value="HSP40/DnaJ peptide-binding domain"/>
    <property type="match status" value="2"/>
</dbReference>
<evidence type="ECO:0000256" key="1">
    <source>
        <dbReference type="ARBA" id="ARBA00022490"/>
    </source>
</evidence>
<accession>A0A378I4S8</accession>
<dbReference type="SUPFAM" id="SSF46565">
    <property type="entry name" value="Chaperone J-domain"/>
    <property type="match status" value="1"/>
</dbReference>
<protein>
    <submittedName>
        <fullName evidence="5">Curved DNA binding protein DnaJ</fullName>
    </submittedName>
</protein>
<evidence type="ECO:0000313" key="6">
    <source>
        <dbReference type="Proteomes" id="UP000254968"/>
    </source>
</evidence>
<dbReference type="CDD" id="cd06257">
    <property type="entry name" value="DnaJ"/>
    <property type="match status" value="1"/>
</dbReference>
<dbReference type="EMBL" id="UGNV01000001">
    <property type="protein sequence ID" value="STX30199.1"/>
    <property type="molecule type" value="Genomic_DNA"/>
</dbReference>
<feature type="domain" description="J" evidence="4">
    <location>
        <begin position="5"/>
        <end position="69"/>
    </location>
</feature>
<dbReference type="PROSITE" id="PS50076">
    <property type="entry name" value="DNAJ_2"/>
    <property type="match status" value="1"/>
</dbReference>
<dbReference type="FunFam" id="2.60.260.20:FF:000013">
    <property type="entry name" value="DnaJ subfamily B member 11"/>
    <property type="match status" value="1"/>
</dbReference>
<keyword evidence="1" id="KW-0963">Cytoplasm</keyword>
<organism evidence="5 6">
    <name type="scientific">Legionella beliardensis</name>
    <dbReference type="NCBI Taxonomy" id="91822"/>
    <lineage>
        <taxon>Bacteria</taxon>
        <taxon>Pseudomonadati</taxon>
        <taxon>Pseudomonadota</taxon>
        <taxon>Gammaproteobacteria</taxon>
        <taxon>Legionellales</taxon>
        <taxon>Legionellaceae</taxon>
        <taxon>Legionella</taxon>
    </lineage>
</organism>
<reference evidence="5 6" key="1">
    <citation type="submission" date="2018-06" db="EMBL/GenBank/DDBJ databases">
        <authorList>
            <consortium name="Pathogen Informatics"/>
            <person name="Doyle S."/>
        </authorList>
    </citation>
    <scope>NUCLEOTIDE SEQUENCE [LARGE SCALE GENOMIC DNA]</scope>
    <source>
        <strain evidence="5 6">NCTC13315</strain>
    </source>
</reference>
<feature type="region of interest" description="Disordered" evidence="3">
    <location>
        <begin position="69"/>
        <end position="90"/>
    </location>
</feature>
<evidence type="ECO:0000256" key="3">
    <source>
        <dbReference type="SAM" id="MobiDB-lite"/>
    </source>
</evidence>
<dbReference type="Pfam" id="PF00226">
    <property type="entry name" value="DnaJ"/>
    <property type="match status" value="1"/>
</dbReference>
<dbReference type="SMART" id="SM00271">
    <property type="entry name" value="DnaJ"/>
    <property type="match status" value="1"/>
</dbReference>
<dbReference type="CDD" id="cd10747">
    <property type="entry name" value="DnaJ_C"/>
    <property type="match status" value="1"/>
</dbReference>
<evidence type="ECO:0000256" key="2">
    <source>
        <dbReference type="ARBA" id="ARBA00023186"/>
    </source>
</evidence>
<dbReference type="InterPro" id="IPR018253">
    <property type="entry name" value="DnaJ_domain_CS"/>
</dbReference>
<dbReference type="GO" id="GO:0042026">
    <property type="term" value="P:protein refolding"/>
    <property type="evidence" value="ECO:0007669"/>
    <property type="project" value="TreeGrafter"/>
</dbReference>
<keyword evidence="2" id="KW-0143">Chaperone</keyword>
<sequence>MEYKDYYKIMGLERDVNQEEIKRAYRKLARKYHPDVSKEPNAENKFKELGEAYDVLKDPEKRAKYDQYGQYWQNPPGSAHGAHGAQSDSYQYSQHFDDTSATDFEDFLNNIFKQRYQQEQEDYFAESLDIHAKLTINLEDSFHGTEKTLQLQKPVMGPQGVPTYETRAIKVKIPKGVTDKQQIRLKGQGNQGRKHQKGDLYIEINIAPHPWYKLEKKDIHLELPITPWEATLGAAIQVPTLGGPVKLKIPKLSQTGKQMRLKGRGLPGQPPGDQIITLKIVISTTDNAEVNKLYEQIASATTFNPRKNLGVSDE</sequence>